<comment type="caution">
    <text evidence="1">The sequence shown here is derived from an EMBL/GenBank/DDBJ whole genome shotgun (WGS) entry which is preliminary data.</text>
</comment>
<proteinExistence type="predicted"/>
<evidence type="ECO:0000313" key="1">
    <source>
        <dbReference type="EMBL" id="GAH77163.1"/>
    </source>
</evidence>
<protein>
    <submittedName>
        <fullName evidence="1">Uncharacterized protein</fullName>
    </submittedName>
</protein>
<sequence>VAEEATATGDDLTIVKLPQGEEDGGVPSYAPYFDRYFNGVADYTNANAAWKALMADFLHHMLHEMRFEEGIVQVKRVYQEQIPDSDFSLAAIDNVLTNPPPSADAENSIVDIDQKVNRTFVLRSLWVNITDLGFEGTKLTSKLWVPLNGTVTMVDSVEVAATGIKNLVDLFGLQEVHADGIFITVETDSTSEPGNAACEGTFRYAEAKK</sequence>
<name>X1K528_9ZZZZ</name>
<gene>
    <name evidence="1" type="ORF">S03H2_64181</name>
</gene>
<reference evidence="1" key="1">
    <citation type="journal article" date="2014" name="Front. Microbiol.">
        <title>High frequency of phylogenetically diverse reductive dehalogenase-homologous genes in deep subseafloor sedimentary metagenomes.</title>
        <authorList>
            <person name="Kawai M."/>
            <person name="Futagami T."/>
            <person name="Toyoda A."/>
            <person name="Takaki Y."/>
            <person name="Nishi S."/>
            <person name="Hori S."/>
            <person name="Arai W."/>
            <person name="Tsubouchi T."/>
            <person name="Morono Y."/>
            <person name="Uchiyama I."/>
            <person name="Ito T."/>
            <person name="Fujiyama A."/>
            <person name="Inagaki F."/>
            <person name="Takami H."/>
        </authorList>
    </citation>
    <scope>NUCLEOTIDE SEQUENCE</scope>
    <source>
        <strain evidence="1">Expedition CK06-06</strain>
    </source>
</reference>
<organism evidence="1">
    <name type="scientific">marine sediment metagenome</name>
    <dbReference type="NCBI Taxonomy" id="412755"/>
    <lineage>
        <taxon>unclassified sequences</taxon>
        <taxon>metagenomes</taxon>
        <taxon>ecological metagenomes</taxon>
    </lineage>
</organism>
<accession>X1K528</accession>
<dbReference type="EMBL" id="BARU01041665">
    <property type="protein sequence ID" value="GAH77163.1"/>
    <property type="molecule type" value="Genomic_DNA"/>
</dbReference>
<dbReference type="AlphaFoldDB" id="X1K528"/>
<feature type="non-terminal residue" evidence="1">
    <location>
        <position position="1"/>
    </location>
</feature>